<evidence type="ECO:0000313" key="5">
    <source>
        <dbReference type="RefSeq" id="XP_014678172.1"/>
    </source>
</evidence>
<feature type="transmembrane region" description="Helical" evidence="2">
    <location>
        <begin position="136"/>
        <end position="157"/>
    </location>
</feature>
<dbReference type="SUPFAM" id="SSF103473">
    <property type="entry name" value="MFS general substrate transporter"/>
    <property type="match status" value="1"/>
</dbReference>
<comment type="subcellular location">
    <subcellularLocation>
        <location evidence="1">Membrane</location>
        <topology evidence="1">Multi-pass membrane protein</topology>
    </subcellularLocation>
</comment>
<keyword evidence="4" id="KW-1185">Reference proteome</keyword>
<dbReference type="InterPro" id="IPR020846">
    <property type="entry name" value="MFS_dom"/>
</dbReference>
<dbReference type="InterPro" id="IPR036259">
    <property type="entry name" value="MFS_trans_sf"/>
</dbReference>
<name>A0ABM1F151_PRICU</name>
<feature type="transmembrane region" description="Helical" evidence="2">
    <location>
        <begin position="190"/>
        <end position="209"/>
    </location>
</feature>
<feature type="transmembrane region" description="Helical" evidence="2">
    <location>
        <begin position="229"/>
        <end position="251"/>
    </location>
</feature>
<keyword evidence="2" id="KW-0472">Membrane</keyword>
<dbReference type="InterPro" id="IPR050327">
    <property type="entry name" value="Proton-linked_MCT"/>
</dbReference>
<dbReference type="InterPro" id="IPR011701">
    <property type="entry name" value="MFS"/>
</dbReference>
<dbReference type="GeneID" id="106817984"/>
<dbReference type="PANTHER" id="PTHR11360:SF303">
    <property type="entry name" value="MAJOR FACILITATOR SUPERFAMILY (MFS) PROFILE DOMAIN-CONTAINING PROTEIN"/>
    <property type="match status" value="1"/>
</dbReference>
<evidence type="ECO:0000259" key="3">
    <source>
        <dbReference type="PROSITE" id="PS50850"/>
    </source>
</evidence>
<evidence type="ECO:0000256" key="1">
    <source>
        <dbReference type="ARBA" id="ARBA00004141"/>
    </source>
</evidence>
<feature type="transmembrane region" description="Helical" evidence="2">
    <location>
        <begin position="52"/>
        <end position="70"/>
    </location>
</feature>
<sequence length="308" mass="33700">MIFTPSVVINGLYFDKKRSLANGLGATAGAVGALISPMLCVKLIELYTWQGAMISLAGIYLQSVAAGALFREIPQSSKDALAERRGEGGRLMMPLTDTKKFVLHCLNYLLKSFSLSVFVTFGVLYGVRQGFSLSQAALMITVLSICNVVLQFIVSLFADRSWFFRRIVFVVATIILGVTYFLFLLARELWVFVICCVLYGCAYGARASLETTMLVDLFGIQNLPMVQAFYLFSYGIGGLIGPLAAGFLVDYTEMVKPVFILSGVIGFGSAAALGGVFYIDYKQSHMPQESTHQQSTETVVTALYKAFN</sequence>
<feature type="transmembrane region" description="Helical" evidence="2">
    <location>
        <begin position="101"/>
        <end position="124"/>
    </location>
</feature>
<dbReference type="Pfam" id="PF07690">
    <property type="entry name" value="MFS_1"/>
    <property type="match status" value="1"/>
</dbReference>
<feature type="transmembrane region" description="Helical" evidence="2">
    <location>
        <begin position="163"/>
        <end position="183"/>
    </location>
</feature>
<evidence type="ECO:0000313" key="4">
    <source>
        <dbReference type="Proteomes" id="UP000695022"/>
    </source>
</evidence>
<dbReference type="RefSeq" id="XP_014678172.1">
    <property type="nucleotide sequence ID" value="XM_014822686.1"/>
</dbReference>
<dbReference type="PROSITE" id="PS50850">
    <property type="entry name" value="MFS"/>
    <property type="match status" value="1"/>
</dbReference>
<keyword evidence="2" id="KW-1133">Transmembrane helix</keyword>
<protein>
    <submittedName>
        <fullName evidence="5">Monocarboxylate transporter 4-like</fullName>
    </submittedName>
</protein>
<feature type="transmembrane region" description="Helical" evidence="2">
    <location>
        <begin position="258"/>
        <end position="279"/>
    </location>
</feature>
<feature type="transmembrane region" description="Helical" evidence="2">
    <location>
        <begin position="20"/>
        <end position="40"/>
    </location>
</feature>
<feature type="domain" description="Major facilitator superfamily (MFS) profile" evidence="3">
    <location>
        <begin position="100"/>
        <end position="308"/>
    </location>
</feature>
<evidence type="ECO:0000256" key="2">
    <source>
        <dbReference type="SAM" id="Phobius"/>
    </source>
</evidence>
<keyword evidence="2" id="KW-0812">Transmembrane</keyword>
<reference evidence="5" key="1">
    <citation type="submission" date="2025-08" db="UniProtKB">
        <authorList>
            <consortium name="RefSeq"/>
        </authorList>
    </citation>
    <scope>IDENTIFICATION</scope>
</reference>
<accession>A0ABM1F151</accession>
<proteinExistence type="predicted"/>
<dbReference type="PANTHER" id="PTHR11360">
    <property type="entry name" value="MONOCARBOXYLATE TRANSPORTER"/>
    <property type="match status" value="1"/>
</dbReference>
<dbReference type="Gene3D" id="1.20.1250.20">
    <property type="entry name" value="MFS general substrate transporter like domains"/>
    <property type="match status" value="1"/>
</dbReference>
<gene>
    <name evidence="5" type="primary">LOC106817984</name>
</gene>
<dbReference type="Proteomes" id="UP000695022">
    <property type="component" value="Unplaced"/>
</dbReference>
<organism evidence="4 5">
    <name type="scientific">Priapulus caudatus</name>
    <name type="common">Priapulid worm</name>
    <dbReference type="NCBI Taxonomy" id="37621"/>
    <lineage>
        <taxon>Eukaryota</taxon>
        <taxon>Metazoa</taxon>
        <taxon>Ecdysozoa</taxon>
        <taxon>Scalidophora</taxon>
        <taxon>Priapulida</taxon>
        <taxon>Priapulimorpha</taxon>
        <taxon>Priapulimorphida</taxon>
        <taxon>Priapulidae</taxon>
        <taxon>Priapulus</taxon>
    </lineage>
</organism>